<dbReference type="InterPro" id="IPR024962">
    <property type="entry name" value="YukD-like"/>
</dbReference>
<dbReference type="Gene3D" id="3.10.20.90">
    <property type="entry name" value="Phosphatidylinositol 3-kinase Catalytic Subunit, Chain A, domain 1"/>
    <property type="match status" value="1"/>
</dbReference>
<dbReference type="AlphaFoldDB" id="A0A1H2JCT5"/>
<dbReference type="STRING" id="158898.SAMN04488548_1341983"/>
<evidence type="ECO:0000313" key="2">
    <source>
        <dbReference type="EMBL" id="SDU54183.1"/>
    </source>
</evidence>
<evidence type="ECO:0000313" key="3">
    <source>
        <dbReference type="Proteomes" id="UP000183180"/>
    </source>
</evidence>
<proteinExistence type="predicted"/>
<dbReference type="Proteomes" id="UP000183180">
    <property type="component" value="Unassembled WGS sequence"/>
</dbReference>
<gene>
    <name evidence="2" type="ORF">SAMN04488548_1341983</name>
</gene>
<sequence length="125" mass="13007">MSPVDGFAPGRPTTAADGSGGDGRRADTAIEPQLVRVSVLGGNTQLDVGLPAGIPIAGLIGDLVAQIESRNPNRHDPDDPDADSRGRGRPHDRQNRWTLALVGQEPLPCTARCRSRGSATATCSC</sequence>
<organism evidence="2 3">
    <name type="scientific">Gordonia westfalica</name>
    <dbReference type="NCBI Taxonomy" id="158898"/>
    <lineage>
        <taxon>Bacteria</taxon>
        <taxon>Bacillati</taxon>
        <taxon>Actinomycetota</taxon>
        <taxon>Actinomycetes</taxon>
        <taxon>Mycobacteriales</taxon>
        <taxon>Gordoniaceae</taxon>
        <taxon>Gordonia</taxon>
    </lineage>
</organism>
<feature type="region of interest" description="Disordered" evidence="1">
    <location>
        <begin position="68"/>
        <end position="97"/>
    </location>
</feature>
<reference evidence="2 3" key="1">
    <citation type="submission" date="2016-10" db="EMBL/GenBank/DDBJ databases">
        <authorList>
            <person name="de Groot N.N."/>
        </authorList>
    </citation>
    <scope>NUCLEOTIDE SEQUENCE [LARGE SCALE GENOMIC DNA]</scope>
    <source>
        <strain evidence="2 3">DSM 44215</strain>
    </source>
</reference>
<evidence type="ECO:0000256" key="1">
    <source>
        <dbReference type="SAM" id="MobiDB-lite"/>
    </source>
</evidence>
<dbReference type="EMBL" id="FNLM01000034">
    <property type="protein sequence ID" value="SDU54183.1"/>
    <property type="molecule type" value="Genomic_DNA"/>
</dbReference>
<dbReference type="Pfam" id="PF08817">
    <property type="entry name" value="YukD"/>
    <property type="match status" value="1"/>
</dbReference>
<feature type="compositionally biased region" description="Basic and acidic residues" evidence="1">
    <location>
        <begin position="71"/>
        <end position="95"/>
    </location>
</feature>
<accession>A0A1H2JCT5</accession>
<feature type="region of interest" description="Disordered" evidence="1">
    <location>
        <begin position="1"/>
        <end position="29"/>
    </location>
</feature>
<protein>
    <submittedName>
        <fullName evidence="2">WXG100 protein secretion system (Wss), protein YukD</fullName>
    </submittedName>
</protein>
<name>A0A1H2JCT5_9ACTN</name>